<accession>A0A6A4JQ79</accession>
<dbReference type="OrthoDB" id="269804at2759"/>
<dbReference type="GO" id="GO:0036158">
    <property type="term" value="P:outer dynein arm assembly"/>
    <property type="evidence" value="ECO:0007669"/>
    <property type="project" value="InterPro"/>
</dbReference>
<dbReference type="GO" id="GO:0097542">
    <property type="term" value="C:ciliary tip"/>
    <property type="evidence" value="ECO:0007669"/>
    <property type="project" value="TreeGrafter"/>
</dbReference>
<feature type="coiled-coil region" evidence="1">
    <location>
        <begin position="13"/>
        <end position="58"/>
    </location>
</feature>
<name>A0A6A4JQ79_APOLU</name>
<protein>
    <submittedName>
        <fullName evidence="3">Uncharacterized protein</fullName>
    </submittedName>
</protein>
<gene>
    <name evidence="3" type="ORF">GE061_018888</name>
</gene>
<dbReference type="PANTHER" id="PTHR46518:SF1">
    <property type="entry name" value="OUTER DYNEIN ARM-DOCKING COMPLEX SUBUNIT 3"/>
    <property type="match status" value="1"/>
</dbReference>
<evidence type="ECO:0000313" key="4">
    <source>
        <dbReference type="Proteomes" id="UP000466442"/>
    </source>
</evidence>
<dbReference type="InterPro" id="IPR033192">
    <property type="entry name" value="ODAD3"/>
</dbReference>
<evidence type="ECO:0000256" key="2">
    <source>
        <dbReference type="SAM" id="MobiDB-lite"/>
    </source>
</evidence>
<reference evidence="3" key="1">
    <citation type="journal article" date="2021" name="Mol. Ecol. Resour.">
        <title>Apolygus lucorum genome provides insights into omnivorousness and mesophyll feeding.</title>
        <authorList>
            <person name="Liu Y."/>
            <person name="Liu H."/>
            <person name="Wang H."/>
            <person name="Huang T."/>
            <person name="Liu B."/>
            <person name="Yang B."/>
            <person name="Yin L."/>
            <person name="Li B."/>
            <person name="Zhang Y."/>
            <person name="Zhang S."/>
            <person name="Jiang F."/>
            <person name="Zhang X."/>
            <person name="Ren Y."/>
            <person name="Wang B."/>
            <person name="Wang S."/>
            <person name="Lu Y."/>
            <person name="Wu K."/>
            <person name="Fan W."/>
            <person name="Wang G."/>
        </authorList>
    </citation>
    <scope>NUCLEOTIDE SEQUENCE</scope>
    <source>
        <strain evidence="3">12Hb</strain>
    </source>
</reference>
<feature type="coiled-coil region" evidence="1">
    <location>
        <begin position="327"/>
        <end position="404"/>
    </location>
</feature>
<dbReference type="EMBL" id="WIXP02000009">
    <property type="protein sequence ID" value="KAF6204727.1"/>
    <property type="molecule type" value="Genomic_DNA"/>
</dbReference>
<feature type="coiled-coil region" evidence="1">
    <location>
        <begin position="197"/>
        <end position="238"/>
    </location>
</feature>
<dbReference type="PANTHER" id="PTHR46518">
    <property type="entry name" value="COILED-COIL DOMAIN-CONTAINING PROTEIN 151"/>
    <property type="match status" value="1"/>
</dbReference>
<organism evidence="3 4">
    <name type="scientific">Apolygus lucorum</name>
    <name type="common">Small green plant bug</name>
    <name type="synonym">Lygocoris lucorum</name>
    <dbReference type="NCBI Taxonomy" id="248454"/>
    <lineage>
        <taxon>Eukaryota</taxon>
        <taxon>Metazoa</taxon>
        <taxon>Ecdysozoa</taxon>
        <taxon>Arthropoda</taxon>
        <taxon>Hexapoda</taxon>
        <taxon>Insecta</taxon>
        <taxon>Pterygota</taxon>
        <taxon>Neoptera</taxon>
        <taxon>Paraneoptera</taxon>
        <taxon>Hemiptera</taxon>
        <taxon>Heteroptera</taxon>
        <taxon>Panheteroptera</taxon>
        <taxon>Cimicomorpha</taxon>
        <taxon>Miridae</taxon>
        <taxon>Mirini</taxon>
        <taxon>Apolygus</taxon>
    </lineage>
</organism>
<keyword evidence="1" id="KW-0175">Coiled coil</keyword>
<feature type="compositionally biased region" description="Polar residues" evidence="2">
    <location>
        <begin position="461"/>
        <end position="470"/>
    </location>
</feature>
<feature type="region of interest" description="Disordered" evidence="2">
    <location>
        <begin position="461"/>
        <end position="503"/>
    </location>
</feature>
<evidence type="ECO:0000313" key="3">
    <source>
        <dbReference type="EMBL" id="KAF6204727.1"/>
    </source>
</evidence>
<dbReference type="AlphaFoldDB" id="A0A6A4JQ79"/>
<comment type="caution">
    <text evidence="3">The sequence shown here is derived from an EMBL/GenBank/DDBJ whole genome shotgun (WGS) entry which is preliminary data.</text>
</comment>
<dbReference type="GO" id="GO:0035253">
    <property type="term" value="C:ciliary rootlet"/>
    <property type="evidence" value="ECO:0007669"/>
    <property type="project" value="TreeGrafter"/>
</dbReference>
<dbReference type="Proteomes" id="UP000466442">
    <property type="component" value="Linkage Group LG9"/>
</dbReference>
<dbReference type="GO" id="GO:0036064">
    <property type="term" value="C:ciliary basal body"/>
    <property type="evidence" value="ECO:0007669"/>
    <property type="project" value="TreeGrafter"/>
</dbReference>
<keyword evidence="4" id="KW-1185">Reference proteome</keyword>
<sequence length="531" mass="62257">MTDIQLEADDVATAELNDEIMTLKKKIQLSEGQRKAQYEEYDSEKKRNADEIRRVKKEIKESVVVRPSEIDEELIRHSGLPMKELKEYLNKPPEEVERILDLKNIDLQKKLDLTKYEIFRKQDRILKITNIMEDILMETDQDIVKRFAAPIQKEVSRLENRIHLVYVNILELRHMQKKYLKIKESLQEDSVFFESTMKKSEDDLMKQKMEIARLQVVKDEALRMRDKTRNALTELEAQVVAEGLEREAELQGLRKKVEEGKAYLERVERSLAPSIKPLTHQDSNEENMILESEEAAAKEAIEKALGKLKHVTGAKDEDDIIQKFRTQKETKERLVKLKETVEREKRELEKKKEKLEAELEAQKFAQVKEKEQNEEEVERLKLTIQDAKKLRSEIREEHERDKKQLESITGYFHRLRKIMEKYGDKPFEEGNSLGILKLMELTKISVEALVKEAIAKETFQKMSQQAQTDETLGLEDETKPEKKSEGDKEADKGEVPDVPTRSFLKRQSQLIVEAKTRRKGFNRDPLPAFKC</sequence>
<feature type="compositionally biased region" description="Basic and acidic residues" evidence="2">
    <location>
        <begin position="476"/>
        <end position="495"/>
    </location>
</feature>
<proteinExistence type="predicted"/>
<dbReference type="GO" id="GO:0003341">
    <property type="term" value="P:cilium movement"/>
    <property type="evidence" value="ECO:0007669"/>
    <property type="project" value="InterPro"/>
</dbReference>
<evidence type="ECO:0000256" key="1">
    <source>
        <dbReference type="SAM" id="Coils"/>
    </source>
</evidence>